<organism evidence="1 2">
    <name type="scientific">Cylicostephanus goldi</name>
    <name type="common">Nematode worm</name>
    <dbReference type="NCBI Taxonomy" id="71465"/>
    <lineage>
        <taxon>Eukaryota</taxon>
        <taxon>Metazoa</taxon>
        <taxon>Ecdysozoa</taxon>
        <taxon>Nematoda</taxon>
        <taxon>Chromadorea</taxon>
        <taxon>Rhabditida</taxon>
        <taxon>Rhabditina</taxon>
        <taxon>Rhabditomorpha</taxon>
        <taxon>Strongyloidea</taxon>
        <taxon>Strongylidae</taxon>
        <taxon>Cylicostephanus</taxon>
    </lineage>
</organism>
<dbReference type="PANTHER" id="PTHR23020:SF8">
    <property type="entry name" value="CHK KINASE-LIKE DOMAIN-CONTAINING PROTEIN"/>
    <property type="match status" value="1"/>
</dbReference>
<dbReference type="InterPro" id="IPR012877">
    <property type="entry name" value="Dhs-27"/>
</dbReference>
<gene>
    <name evidence="1" type="ORF">CGOC_LOCUS7278</name>
</gene>
<name>A0A3P6SP39_CYLGO</name>
<protein>
    <submittedName>
        <fullName evidence="1">Uncharacterized protein</fullName>
    </submittedName>
</protein>
<accession>A0A3P6SP39</accession>
<evidence type="ECO:0000313" key="1">
    <source>
        <dbReference type="EMBL" id="VDK76746.1"/>
    </source>
</evidence>
<evidence type="ECO:0000313" key="2">
    <source>
        <dbReference type="Proteomes" id="UP000271889"/>
    </source>
</evidence>
<dbReference type="AlphaFoldDB" id="A0A3P6SP39"/>
<reference evidence="1 2" key="1">
    <citation type="submission" date="2018-11" db="EMBL/GenBank/DDBJ databases">
        <authorList>
            <consortium name="Pathogen Informatics"/>
        </authorList>
    </citation>
    <scope>NUCLEOTIDE SEQUENCE [LARGE SCALE GENOMIC DNA]</scope>
</reference>
<dbReference type="Proteomes" id="UP000271889">
    <property type="component" value="Unassembled WGS sequence"/>
</dbReference>
<dbReference type="OrthoDB" id="5850486at2759"/>
<dbReference type="PANTHER" id="PTHR23020">
    <property type="entry name" value="UNCHARACTERIZED NUCLEAR HORMONE RECEPTOR-RELATED"/>
    <property type="match status" value="1"/>
</dbReference>
<dbReference type="Pfam" id="PF07914">
    <property type="entry name" value="DUF1679"/>
    <property type="match status" value="1"/>
</dbReference>
<proteinExistence type="predicted"/>
<dbReference type="InterPro" id="IPR052961">
    <property type="entry name" value="Oxido-Kinase-like_Enzymes"/>
</dbReference>
<sequence length="103" mass="12082">MGCPANDLVRLFGTCLSGRYRQQHWEELLQRFYEYLAEEVGNNKMPFTLDQLKESYRRVLPVGTFLVLATVAAFFDELSNCPDEDKKKEVACQYMQADYNVWK</sequence>
<keyword evidence="2" id="KW-1185">Reference proteome</keyword>
<dbReference type="EMBL" id="UYRV01025064">
    <property type="protein sequence ID" value="VDK76746.1"/>
    <property type="molecule type" value="Genomic_DNA"/>
</dbReference>